<reference evidence="3" key="2">
    <citation type="submission" date="2025-09" db="UniProtKB">
        <authorList>
            <consortium name="Ensembl"/>
        </authorList>
    </citation>
    <scope>IDENTIFICATION</scope>
</reference>
<dbReference type="InterPro" id="IPR000867">
    <property type="entry name" value="IGFBP-like"/>
</dbReference>
<evidence type="ECO:0000259" key="2">
    <source>
        <dbReference type="PROSITE" id="PS50184"/>
    </source>
</evidence>
<dbReference type="GO" id="GO:0005178">
    <property type="term" value="F:integrin binding"/>
    <property type="evidence" value="ECO:0007669"/>
    <property type="project" value="TreeGrafter"/>
</dbReference>
<dbReference type="PANTHER" id="PTHR11348:SF17">
    <property type="entry name" value="CCN"/>
    <property type="match status" value="1"/>
</dbReference>
<evidence type="ECO:0000256" key="1">
    <source>
        <dbReference type="ARBA" id="ARBA00022729"/>
    </source>
</evidence>
<keyword evidence="1" id="KW-0732">Signal</keyword>
<protein>
    <recommendedName>
        <fullName evidence="2">VWFC domain-containing protein</fullName>
    </recommendedName>
</protein>
<dbReference type="GO" id="GO:0007165">
    <property type="term" value="P:signal transduction"/>
    <property type="evidence" value="ECO:0007669"/>
    <property type="project" value="TreeGrafter"/>
</dbReference>
<dbReference type="Ensembl" id="ENSLLET00000044592.1">
    <property type="protein sequence ID" value="ENSLLEP00000042882.1"/>
    <property type="gene ID" value="ENSLLEG00000027252.1"/>
</dbReference>
<accession>A0A8C5QUE4</accession>
<organism evidence="3 4">
    <name type="scientific">Leptobrachium leishanense</name>
    <name type="common">Leishan spiny toad</name>
    <dbReference type="NCBI Taxonomy" id="445787"/>
    <lineage>
        <taxon>Eukaryota</taxon>
        <taxon>Metazoa</taxon>
        <taxon>Chordata</taxon>
        <taxon>Craniata</taxon>
        <taxon>Vertebrata</taxon>
        <taxon>Euteleostomi</taxon>
        <taxon>Amphibia</taxon>
        <taxon>Batrachia</taxon>
        <taxon>Anura</taxon>
        <taxon>Pelobatoidea</taxon>
        <taxon>Megophryidae</taxon>
        <taxon>Leptobrachium</taxon>
    </lineage>
</organism>
<dbReference type="PROSITE" id="PS50184">
    <property type="entry name" value="VWFC_2"/>
    <property type="match status" value="2"/>
</dbReference>
<dbReference type="GO" id="GO:0007155">
    <property type="term" value="P:cell adhesion"/>
    <property type="evidence" value="ECO:0007669"/>
    <property type="project" value="TreeGrafter"/>
</dbReference>
<dbReference type="OrthoDB" id="365605at2759"/>
<dbReference type="PANTHER" id="PTHR11348">
    <property type="entry name" value="CONNECTIVE TISSUE GROWTH FACTOR-RELATED"/>
    <property type="match status" value="1"/>
</dbReference>
<proteinExistence type="predicted"/>
<dbReference type="Proteomes" id="UP000694569">
    <property type="component" value="Unplaced"/>
</dbReference>
<dbReference type="SMART" id="SM00214">
    <property type="entry name" value="VWC"/>
    <property type="match status" value="2"/>
</dbReference>
<dbReference type="SMART" id="SM00121">
    <property type="entry name" value="IB"/>
    <property type="match status" value="1"/>
</dbReference>
<feature type="domain" description="VWFC" evidence="2">
    <location>
        <begin position="251"/>
        <end position="317"/>
    </location>
</feature>
<dbReference type="InterPro" id="IPR001007">
    <property type="entry name" value="VWF_dom"/>
</dbReference>
<keyword evidence="4" id="KW-1185">Reference proteome</keyword>
<evidence type="ECO:0000313" key="4">
    <source>
        <dbReference type="Proteomes" id="UP000694569"/>
    </source>
</evidence>
<dbReference type="GO" id="GO:0005615">
    <property type="term" value="C:extracellular space"/>
    <property type="evidence" value="ECO:0007669"/>
    <property type="project" value="TreeGrafter"/>
</dbReference>
<dbReference type="GO" id="GO:0045597">
    <property type="term" value="P:positive regulation of cell differentiation"/>
    <property type="evidence" value="ECO:0007669"/>
    <property type="project" value="TreeGrafter"/>
</dbReference>
<dbReference type="GO" id="GO:0031012">
    <property type="term" value="C:extracellular matrix"/>
    <property type="evidence" value="ECO:0007669"/>
    <property type="project" value="TreeGrafter"/>
</dbReference>
<sequence>MLWASTNQIPFCKRSYRCCVYGEVLGHWCGDFVVDMGPYSVTCLVFFFIVYTASDKWVAFHPPTKKETQRHPLDRKEGCPKACRCPVNPTCAPGRPLVMDTCGCGCKVCAVGWISQCDGFRPCDASQNLTCLYFEGPYLGVCNVIREYRSCFNKGNEVVHGESFYHGCTARCVCDDGKLKCESFCRKYDPPLVDGCSKLRFEKGYGNCCENWSCKEYNATDTLSPHGRLTVLKSIKEGRSPSTTQVDATRQSCFIDGKEILHGQKFKDGCRHLCICANGSGLCIPLCPPTQPEPVADCVEMQLESVPGLCCKKWKCKEYKAMDTKVSPEDLRELEANLSLSIPVVVRMYRSCFLDGPEILHRQEVLWDKCMGRCECIDGAIAVHVPLP</sequence>
<name>A0A8C5QUE4_9ANUR</name>
<reference evidence="3" key="1">
    <citation type="submission" date="2025-08" db="UniProtKB">
        <authorList>
            <consortium name="Ensembl"/>
        </authorList>
    </citation>
    <scope>IDENTIFICATION</scope>
</reference>
<feature type="domain" description="VWFC" evidence="2">
    <location>
        <begin position="149"/>
        <end position="215"/>
    </location>
</feature>
<dbReference type="SUPFAM" id="SSF57603">
    <property type="entry name" value="FnI-like domain"/>
    <property type="match status" value="1"/>
</dbReference>
<dbReference type="AlphaFoldDB" id="A0A8C5QUE4"/>
<dbReference type="GeneTree" id="ENSGT01010000229331"/>
<evidence type="ECO:0000313" key="3">
    <source>
        <dbReference type="Ensembl" id="ENSLLEP00000042882.1"/>
    </source>
</evidence>
<dbReference type="GO" id="GO:0008201">
    <property type="term" value="F:heparin binding"/>
    <property type="evidence" value="ECO:0007669"/>
    <property type="project" value="TreeGrafter"/>
</dbReference>
<dbReference type="PROSITE" id="PS01208">
    <property type="entry name" value="VWFC_1"/>
    <property type="match status" value="2"/>
</dbReference>
<dbReference type="InterPro" id="IPR050941">
    <property type="entry name" value="CCN"/>
</dbReference>